<evidence type="ECO:0000313" key="3">
    <source>
        <dbReference type="Proteomes" id="UP000033682"/>
    </source>
</evidence>
<accession>A0A0F4LTD1</accession>
<keyword evidence="3" id="KW-1185">Reference proteome</keyword>
<dbReference type="HOGENOM" id="CLU_086503_5_0_9"/>
<dbReference type="Pfam" id="PF13673">
    <property type="entry name" value="Acetyltransf_10"/>
    <property type="match status" value="1"/>
</dbReference>
<dbReference type="SUPFAM" id="SSF55729">
    <property type="entry name" value="Acyl-CoA N-acyltransferases (Nat)"/>
    <property type="match status" value="1"/>
</dbReference>
<dbReference type="STRING" id="303541.JF72_09990"/>
<evidence type="ECO:0000259" key="1">
    <source>
        <dbReference type="PROSITE" id="PS51186"/>
    </source>
</evidence>
<organism evidence="2 3">
    <name type="scientific">Lactobacillus apis</name>
    <dbReference type="NCBI Taxonomy" id="303541"/>
    <lineage>
        <taxon>Bacteria</taxon>
        <taxon>Bacillati</taxon>
        <taxon>Bacillota</taxon>
        <taxon>Bacilli</taxon>
        <taxon>Lactobacillales</taxon>
        <taxon>Lactobacillaceae</taxon>
        <taxon>Lactobacillus</taxon>
    </lineage>
</organism>
<dbReference type="PANTHER" id="PTHR43233">
    <property type="entry name" value="FAMILY N-ACETYLTRANSFERASE, PUTATIVE (AFU_ORTHOLOGUE AFUA_6G03350)-RELATED"/>
    <property type="match status" value="1"/>
</dbReference>
<dbReference type="Proteomes" id="UP000033682">
    <property type="component" value="Unassembled WGS sequence"/>
</dbReference>
<gene>
    <name evidence="2" type="ORF">JF72_09990</name>
</gene>
<dbReference type="GO" id="GO:0016747">
    <property type="term" value="F:acyltransferase activity, transferring groups other than amino-acyl groups"/>
    <property type="evidence" value="ECO:0007669"/>
    <property type="project" value="InterPro"/>
</dbReference>
<dbReference type="EMBL" id="JXLG01000006">
    <property type="protein sequence ID" value="KJY60841.1"/>
    <property type="molecule type" value="Genomic_DNA"/>
</dbReference>
<feature type="domain" description="N-acetyltransferase" evidence="1">
    <location>
        <begin position="1"/>
        <end position="134"/>
    </location>
</feature>
<dbReference type="Gene3D" id="3.40.630.30">
    <property type="match status" value="1"/>
</dbReference>
<proteinExistence type="predicted"/>
<sequence>MNFLTDKNINLKQLINLYQSVGWTSYTEKPELLQQAVHNSLYVLGAFDQDRLIGLIRVVGDGLTIIYIQDLLVLPAYQNQGIGSTLINKVSKEFRHVRQQVLLTMEEPETRAFYEKNGFSSCDQGELVAFYHEY</sequence>
<evidence type="ECO:0000313" key="2">
    <source>
        <dbReference type="EMBL" id="KJY60841.1"/>
    </source>
</evidence>
<dbReference type="InterPro" id="IPR053144">
    <property type="entry name" value="Acetyltransferase_Butenolide"/>
</dbReference>
<keyword evidence="2" id="KW-0808">Transferase</keyword>
<dbReference type="InterPro" id="IPR016181">
    <property type="entry name" value="Acyl_CoA_acyltransferase"/>
</dbReference>
<comment type="caution">
    <text evidence="2">The sequence shown here is derived from an EMBL/GenBank/DDBJ whole genome shotgun (WGS) entry which is preliminary data.</text>
</comment>
<dbReference type="CDD" id="cd04301">
    <property type="entry name" value="NAT_SF"/>
    <property type="match status" value="1"/>
</dbReference>
<reference evidence="2 3" key="1">
    <citation type="submission" date="2015-01" db="EMBL/GenBank/DDBJ databases">
        <title>Comparative genomics of the lactic acid bacteria isolated from the honey bee gut.</title>
        <authorList>
            <person name="Ellegaard K.M."/>
            <person name="Tamarit D."/>
            <person name="Javelind E."/>
            <person name="Olofsson T."/>
            <person name="Andersson S.G."/>
            <person name="Vasquez A."/>
        </authorList>
    </citation>
    <scope>NUCLEOTIDE SEQUENCE [LARGE SCALE GENOMIC DNA]</scope>
    <source>
        <strain evidence="2 3">Hma11</strain>
    </source>
</reference>
<dbReference type="PROSITE" id="PS51186">
    <property type="entry name" value="GNAT"/>
    <property type="match status" value="1"/>
</dbReference>
<name>A0A0F4LTD1_9LACO</name>
<dbReference type="InterPro" id="IPR000182">
    <property type="entry name" value="GNAT_dom"/>
</dbReference>
<protein>
    <submittedName>
        <fullName evidence="2">GNAT family acetyltransferase</fullName>
    </submittedName>
</protein>
<dbReference type="PATRIC" id="fig|303541.3.peg.1159"/>
<dbReference type="AlphaFoldDB" id="A0A0F4LTD1"/>
<dbReference type="PANTHER" id="PTHR43233:SF1">
    <property type="entry name" value="FAMILY N-ACETYLTRANSFERASE, PUTATIVE (AFU_ORTHOLOGUE AFUA_6G03350)-RELATED"/>
    <property type="match status" value="1"/>
</dbReference>
<dbReference type="RefSeq" id="WP_046307393.1">
    <property type="nucleotide sequence ID" value="NZ_KQ034000.1"/>
</dbReference>